<dbReference type="InterPro" id="IPR043129">
    <property type="entry name" value="ATPase_NBD"/>
</dbReference>
<dbReference type="Gene3D" id="3.30.420.40">
    <property type="match status" value="2"/>
</dbReference>
<evidence type="ECO:0000256" key="2">
    <source>
        <dbReference type="SAM" id="MobiDB-lite"/>
    </source>
</evidence>
<feature type="region of interest" description="Disordered" evidence="2">
    <location>
        <begin position="513"/>
        <end position="536"/>
    </location>
</feature>
<evidence type="ECO:0000256" key="1">
    <source>
        <dbReference type="RuleBase" id="RU000487"/>
    </source>
</evidence>
<sequence length="735" mass="83035">MVGKKSGKALQREEGLARTDNNLDLTIWPQVNMINQKNYYTEYLKRDDQYLAYRTLQDENRNNMVKEFRDKDRALAGVEPNAAADDAAADEAANSLPEAHGSKIIVIHPGSQNLRIGLANDALPKSVPMCIAKQWRENESEEDGGEPKPKRVKIDNELPAEPEKWFGDEFATQYTGMSTELKQRMRLNKRRLMPNSKELVVNYNKKVYSETITEHNDPHRIDWTELPPDPRKAPMYFTGQAALRIPEKSKPRYKVFWPLRNGSWFNERDYTDKRTLWNDIILIIEDTIKSQLGLDRKKDWAQYSCVFIIPDLYERTYVTTVLDVLMREFGFRRACFMQESVAATFGAGYSCSCIVDIGAQKTSICCVDDGMCVEESRMNLKYGGADVTELFMKMMLYDHFPYEEINLKRRYDFLLAEELKWKHCTMSEGTITVLVDDFHLRAAGQDTRKYSFKFYDETMLAPMAYFKPEVFDHSNKLKRRRAIIDRSYDLYDGSPNDPTSHSQTAALQVSSTLLPPEPAPERNGTITSMTATPSRERPFNLLSRLNDPTIEATPRSSVAGSPAPEGTPQPIATNGRASPTPGNAMGGDITNANGVTVFASNDALAEKIALAETRDLILPVMALDAAILTSIHAGARGDDKKTRDFMGGIMVVGGGAKFPNFNAFLEERLKEMQPAFAKEILIGPPPRELDQQLVVWKGGSVFGRLSSSGNDSWVYGREYDVLGSKLLAQKCMWNW</sequence>
<dbReference type="SUPFAM" id="SSF53067">
    <property type="entry name" value="Actin-like ATPase domain"/>
    <property type="match status" value="2"/>
</dbReference>
<dbReference type="CDD" id="cd10206">
    <property type="entry name" value="ASKHA_NBD_Arp8-like"/>
    <property type="match status" value="1"/>
</dbReference>
<dbReference type="AlphaFoldDB" id="A0A6G1H2A1"/>
<dbReference type="SMART" id="SM00268">
    <property type="entry name" value="ACTIN"/>
    <property type="match status" value="1"/>
</dbReference>
<feature type="region of interest" description="Disordered" evidence="2">
    <location>
        <begin position="551"/>
        <end position="585"/>
    </location>
</feature>
<reference evidence="3" key="1">
    <citation type="journal article" date="2020" name="Stud. Mycol.">
        <title>101 Dothideomycetes genomes: a test case for predicting lifestyles and emergence of pathogens.</title>
        <authorList>
            <person name="Haridas S."/>
            <person name="Albert R."/>
            <person name="Binder M."/>
            <person name="Bloem J."/>
            <person name="Labutti K."/>
            <person name="Salamov A."/>
            <person name="Andreopoulos B."/>
            <person name="Baker S."/>
            <person name="Barry K."/>
            <person name="Bills G."/>
            <person name="Bluhm B."/>
            <person name="Cannon C."/>
            <person name="Castanera R."/>
            <person name="Culley D."/>
            <person name="Daum C."/>
            <person name="Ezra D."/>
            <person name="Gonzalez J."/>
            <person name="Henrissat B."/>
            <person name="Kuo A."/>
            <person name="Liang C."/>
            <person name="Lipzen A."/>
            <person name="Lutzoni F."/>
            <person name="Magnuson J."/>
            <person name="Mondo S."/>
            <person name="Nolan M."/>
            <person name="Ohm R."/>
            <person name="Pangilinan J."/>
            <person name="Park H.-J."/>
            <person name="Ramirez L."/>
            <person name="Alfaro M."/>
            <person name="Sun H."/>
            <person name="Tritt A."/>
            <person name="Yoshinaga Y."/>
            <person name="Zwiers L.-H."/>
            <person name="Turgeon B."/>
            <person name="Goodwin S."/>
            <person name="Spatafora J."/>
            <person name="Crous P."/>
            <person name="Grigoriev I."/>
        </authorList>
    </citation>
    <scope>NUCLEOTIDE SEQUENCE</scope>
    <source>
        <strain evidence="3">CBS 113979</strain>
    </source>
</reference>
<dbReference type="Gene3D" id="3.90.640.10">
    <property type="entry name" value="Actin, Chain A, domain 4"/>
    <property type="match status" value="2"/>
</dbReference>
<dbReference type="Pfam" id="PF00022">
    <property type="entry name" value="Actin"/>
    <property type="match status" value="2"/>
</dbReference>
<protein>
    <submittedName>
        <fullName evidence="3">Chromatin remodeling complex subunit Arp8</fullName>
    </submittedName>
</protein>
<feature type="compositionally biased region" description="Polar residues" evidence="2">
    <location>
        <begin position="524"/>
        <end position="533"/>
    </location>
</feature>
<proteinExistence type="inferred from homology"/>
<comment type="similarity">
    <text evidence="1">Belongs to the actin family.</text>
</comment>
<dbReference type="FunFam" id="3.30.420.40:FF:000232">
    <property type="entry name" value="Actin-related protein 8"/>
    <property type="match status" value="1"/>
</dbReference>
<name>A0A6G1H2A1_9PEZI</name>
<keyword evidence="4" id="KW-1185">Reference proteome</keyword>
<evidence type="ECO:0000313" key="3">
    <source>
        <dbReference type="EMBL" id="KAF1987182.1"/>
    </source>
</evidence>
<feature type="compositionally biased region" description="Polar residues" evidence="2">
    <location>
        <begin position="570"/>
        <end position="581"/>
    </location>
</feature>
<dbReference type="PANTHER" id="PTHR11937">
    <property type="entry name" value="ACTIN"/>
    <property type="match status" value="1"/>
</dbReference>
<dbReference type="InterPro" id="IPR004000">
    <property type="entry name" value="Actin"/>
</dbReference>
<evidence type="ECO:0000313" key="4">
    <source>
        <dbReference type="Proteomes" id="UP000800041"/>
    </source>
</evidence>
<dbReference type="EMBL" id="ML977153">
    <property type="protein sequence ID" value="KAF1987182.1"/>
    <property type="molecule type" value="Genomic_DNA"/>
</dbReference>
<accession>A0A6G1H2A1</accession>
<dbReference type="OrthoDB" id="5572108at2759"/>
<organism evidence="3 4">
    <name type="scientific">Aulographum hederae CBS 113979</name>
    <dbReference type="NCBI Taxonomy" id="1176131"/>
    <lineage>
        <taxon>Eukaryota</taxon>
        <taxon>Fungi</taxon>
        <taxon>Dikarya</taxon>
        <taxon>Ascomycota</taxon>
        <taxon>Pezizomycotina</taxon>
        <taxon>Dothideomycetes</taxon>
        <taxon>Pleosporomycetidae</taxon>
        <taxon>Aulographales</taxon>
        <taxon>Aulographaceae</taxon>
    </lineage>
</organism>
<dbReference type="Gene3D" id="3.30.420.580">
    <property type="match status" value="1"/>
</dbReference>
<gene>
    <name evidence="3" type="ORF">K402DRAFT_330840</name>
</gene>
<dbReference type="Proteomes" id="UP000800041">
    <property type="component" value="Unassembled WGS sequence"/>
</dbReference>